<sequence length="326" mass="36880">MEPRLALDDDLSWIMRPLGGAASPGSGDEALDESIEPAVFYPITLPCRSIGWTSNSKKPRDLTMEKALGEPTLVLCGVCMDSSEHEERWMVLRDGEDQALLLRDVCVRPRCPLLQVRGHLCVNHALELELSWQGNYSVRACHGCRTSTLQCYSEKRDVWFILEASEHTIGAHGVERRVKILTSASDASDTATRAATGKSPLGKRQRLRKSSRFIKQHVQKEQMLAYEWSLGNLPLEKSRHLWRENYKRVEMEKDPVAYYTGLQRPEKKVPDVNARPEPQEVFCSILNCKRFAKTGDRCRFHSAMPLVFIKSVTEPSTTKVTSVPAK</sequence>
<dbReference type="Proteomes" id="UP000237271">
    <property type="component" value="Unassembled WGS sequence"/>
</dbReference>
<protein>
    <submittedName>
        <fullName evidence="1">Uncharacterized protein</fullName>
    </submittedName>
</protein>
<evidence type="ECO:0000313" key="1">
    <source>
        <dbReference type="EMBL" id="POM59554.1"/>
    </source>
</evidence>
<proteinExistence type="predicted"/>
<dbReference type="AlphaFoldDB" id="A0A2P4X1Z3"/>
<comment type="caution">
    <text evidence="1">The sequence shown here is derived from an EMBL/GenBank/DDBJ whole genome shotgun (WGS) entry which is preliminary data.</text>
</comment>
<keyword evidence="2" id="KW-1185">Reference proteome</keyword>
<organism evidence="1 2">
    <name type="scientific">Phytophthora palmivora</name>
    <dbReference type="NCBI Taxonomy" id="4796"/>
    <lineage>
        <taxon>Eukaryota</taxon>
        <taxon>Sar</taxon>
        <taxon>Stramenopiles</taxon>
        <taxon>Oomycota</taxon>
        <taxon>Peronosporomycetes</taxon>
        <taxon>Peronosporales</taxon>
        <taxon>Peronosporaceae</taxon>
        <taxon>Phytophthora</taxon>
    </lineage>
</organism>
<accession>A0A2P4X1Z3</accession>
<dbReference type="EMBL" id="NCKW01017108">
    <property type="protein sequence ID" value="POM59554.1"/>
    <property type="molecule type" value="Genomic_DNA"/>
</dbReference>
<evidence type="ECO:0000313" key="2">
    <source>
        <dbReference type="Proteomes" id="UP000237271"/>
    </source>
</evidence>
<dbReference type="OrthoDB" id="160654at2759"/>
<name>A0A2P4X1Z3_9STRA</name>
<gene>
    <name evidence="1" type="ORF">PHPALM_31691</name>
</gene>
<reference evidence="1 2" key="1">
    <citation type="journal article" date="2017" name="Genome Biol. Evol.">
        <title>Phytophthora megakarya and P. palmivora, closely related causal agents of cacao black pod rot, underwent increases in genome sizes and gene numbers by different mechanisms.</title>
        <authorList>
            <person name="Ali S.S."/>
            <person name="Shao J."/>
            <person name="Lary D.J."/>
            <person name="Kronmiller B."/>
            <person name="Shen D."/>
            <person name="Strem M.D."/>
            <person name="Amoako-Attah I."/>
            <person name="Akrofi A.Y."/>
            <person name="Begoude B.A."/>
            <person name="Ten Hoopen G.M."/>
            <person name="Coulibaly K."/>
            <person name="Kebe B.I."/>
            <person name="Melnick R.L."/>
            <person name="Guiltinan M.J."/>
            <person name="Tyler B.M."/>
            <person name="Meinhardt L.W."/>
            <person name="Bailey B.A."/>
        </authorList>
    </citation>
    <scope>NUCLEOTIDE SEQUENCE [LARGE SCALE GENOMIC DNA]</scope>
    <source>
        <strain evidence="2">sbr112.9</strain>
    </source>
</reference>